<reference evidence="1 2" key="1">
    <citation type="journal article" date="2022" name="Nat. Plants">
        <title>Genomes of leafy and leafless Platanthera orchids illuminate the evolution of mycoheterotrophy.</title>
        <authorList>
            <person name="Li M.H."/>
            <person name="Liu K.W."/>
            <person name="Li Z."/>
            <person name="Lu H.C."/>
            <person name="Ye Q.L."/>
            <person name="Zhang D."/>
            <person name="Wang J.Y."/>
            <person name="Li Y.F."/>
            <person name="Zhong Z.M."/>
            <person name="Liu X."/>
            <person name="Yu X."/>
            <person name="Liu D.K."/>
            <person name="Tu X.D."/>
            <person name="Liu B."/>
            <person name="Hao Y."/>
            <person name="Liao X.Y."/>
            <person name="Jiang Y.T."/>
            <person name="Sun W.H."/>
            <person name="Chen J."/>
            <person name="Chen Y.Q."/>
            <person name="Ai Y."/>
            <person name="Zhai J.W."/>
            <person name="Wu S.S."/>
            <person name="Zhou Z."/>
            <person name="Hsiao Y.Y."/>
            <person name="Wu W.L."/>
            <person name="Chen Y.Y."/>
            <person name="Lin Y.F."/>
            <person name="Hsu J.L."/>
            <person name="Li C.Y."/>
            <person name="Wang Z.W."/>
            <person name="Zhao X."/>
            <person name="Zhong W.Y."/>
            <person name="Ma X.K."/>
            <person name="Ma L."/>
            <person name="Huang J."/>
            <person name="Chen G.Z."/>
            <person name="Huang M.Z."/>
            <person name="Huang L."/>
            <person name="Peng D.H."/>
            <person name="Luo Y.B."/>
            <person name="Zou S.Q."/>
            <person name="Chen S.P."/>
            <person name="Lan S."/>
            <person name="Tsai W.C."/>
            <person name="Van de Peer Y."/>
            <person name="Liu Z.J."/>
        </authorList>
    </citation>
    <scope>NUCLEOTIDE SEQUENCE [LARGE SCALE GENOMIC DNA]</scope>
    <source>
        <strain evidence="1">Lor287</strain>
    </source>
</reference>
<evidence type="ECO:0000313" key="1">
    <source>
        <dbReference type="EMBL" id="KAK8936397.1"/>
    </source>
</evidence>
<dbReference type="AlphaFoldDB" id="A0AAP0BDQ6"/>
<name>A0AAP0BDQ6_9ASPA</name>
<accession>A0AAP0BDQ6</accession>
<sequence length="137" mass="15112">MKRGIESLGFVEKPLSLTEVTTPPPPGADVGSLYHCCCSCWCRCQPLQPHPVSVMSKFSRYRTLLSLFYCYCRHTFRATLLSPPPAPLSPATAAAYSTLHCYSAASPFIPAVASHSQPPPPLPWIYNQPPLYQISFP</sequence>
<evidence type="ECO:0000313" key="2">
    <source>
        <dbReference type="Proteomes" id="UP001418222"/>
    </source>
</evidence>
<protein>
    <submittedName>
        <fullName evidence="1">Uncharacterized protein</fullName>
    </submittedName>
</protein>
<dbReference type="EMBL" id="JBBWWQ010000011">
    <property type="protein sequence ID" value="KAK8936397.1"/>
    <property type="molecule type" value="Genomic_DNA"/>
</dbReference>
<keyword evidence="2" id="KW-1185">Reference proteome</keyword>
<comment type="caution">
    <text evidence="1">The sequence shown here is derived from an EMBL/GenBank/DDBJ whole genome shotgun (WGS) entry which is preliminary data.</text>
</comment>
<dbReference type="Proteomes" id="UP001418222">
    <property type="component" value="Unassembled WGS sequence"/>
</dbReference>
<organism evidence="1 2">
    <name type="scientific">Platanthera zijinensis</name>
    <dbReference type="NCBI Taxonomy" id="2320716"/>
    <lineage>
        <taxon>Eukaryota</taxon>
        <taxon>Viridiplantae</taxon>
        <taxon>Streptophyta</taxon>
        <taxon>Embryophyta</taxon>
        <taxon>Tracheophyta</taxon>
        <taxon>Spermatophyta</taxon>
        <taxon>Magnoliopsida</taxon>
        <taxon>Liliopsida</taxon>
        <taxon>Asparagales</taxon>
        <taxon>Orchidaceae</taxon>
        <taxon>Orchidoideae</taxon>
        <taxon>Orchideae</taxon>
        <taxon>Orchidinae</taxon>
        <taxon>Platanthera</taxon>
    </lineage>
</organism>
<gene>
    <name evidence="1" type="ORF">KSP39_PZI013021</name>
</gene>
<proteinExistence type="predicted"/>